<organism evidence="2 3">
    <name type="scientific">Agrococcus citreus</name>
    <dbReference type="NCBI Taxonomy" id="84643"/>
    <lineage>
        <taxon>Bacteria</taxon>
        <taxon>Bacillati</taxon>
        <taxon>Actinomycetota</taxon>
        <taxon>Actinomycetes</taxon>
        <taxon>Micrococcales</taxon>
        <taxon>Microbacteriaceae</taxon>
        <taxon>Agrococcus</taxon>
    </lineage>
</organism>
<sequence>MTTIDAPTTVPDSSVWAGWERQRAAAWADVLLAYERHRFTSAAQHMLLHALWHDWHERGSLPELRRWEQQARRLEGEGVTADAFERHHAESGVQRWSPAVERDCAEQHANVTES</sequence>
<feature type="region of interest" description="Disordered" evidence="1">
    <location>
        <begin position="88"/>
        <end position="114"/>
    </location>
</feature>
<name>A0ABP4JPD5_9MICO</name>
<comment type="caution">
    <text evidence="2">The sequence shown here is derived from an EMBL/GenBank/DDBJ whole genome shotgun (WGS) entry which is preliminary data.</text>
</comment>
<evidence type="ECO:0000313" key="3">
    <source>
        <dbReference type="Proteomes" id="UP001501266"/>
    </source>
</evidence>
<reference evidence="3" key="1">
    <citation type="journal article" date="2019" name="Int. J. Syst. Evol. Microbiol.">
        <title>The Global Catalogue of Microorganisms (GCM) 10K type strain sequencing project: providing services to taxonomists for standard genome sequencing and annotation.</title>
        <authorList>
            <consortium name="The Broad Institute Genomics Platform"/>
            <consortium name="The Broad Institute Genome Sequencing Center for Infectious Disease"/>
            <person name="Wu L."/>
            <person name="Ma J."/>
        </authorList>
    </citation>
    <scope>NUCLEOTIDE SEQUENCE [LARGE SCALE GENOMIC DNA]</scope>
    <source>
        <strain evidence="3">JCM 12398</strain>
    </source>
</reference>
<proteinExistence type="predicted"/>
<accession>A0ABP4JPD5</accession>
<protein>
    <submittedName>
        <fullName evidence="2">Uncharacterized protein</fullName>
    </submittedName>
</protein>
<dbReference type="Proteomes" id="UP001501266">
    <property type="component" value="Unassembled WGS sequence"/>
</dbReference>
<dbReference type="RefSeq" id="WP_343920026.1">
    <property type="nucleotide sequence ID" value="NZ_BAAAKK010000005.1"/>
</dbReference>
<gene>
    <name evidence="2" type="ORF">GCM10009640_20270</name>
</gene>
<evidence type="ECO:0000313" key="2">
    <source>
        <dbReference type="EMBL" id="GAA1424320.1"/>
    </source>
</evidence>
<dbReference type="EMBL" id="BAAAKK010000005">
    <property type="protein sequence ID" value="GAA1424320.1"/>
    <property type="molecule type" value="Genomic_DNA"/>
</dbReference>
<keyword evidence="3" id="KW-1185">Reference proteome</keyword>
<evidence type="ECO:0000256" key="1">
    <source>
        <dbReference type="SAM" id="MobiDB-lite"/>
    </source>
</evidence>